<evidence type="ECO:0000313" key="11">
    <source>
        <dbReference type="EMBL" id="SVA38858.1"/>
    </source>
</evidence>
<dbReference type="Pfam" id="PF02660">
    <property type="entry name" value="G3P_acyltransf"/>
    <property type="match status" value="1"/>
</dbReference>
<feature type="transmembrane region" description="Helical" evidence="10">
    <location>
        <begin position="83"/>
        <end position="100"/>
    </location>
</feature>
<dbReference type="EMBL" id="UINC01008642">
    <property type="protein sequence ID" value="SVA38858.1"/>
    <property type="molecule type" value="Genomic_DNA"/>
</dbReference>
<feature type="transmembrane region" description="Helical" evidence="10">
    <location>
        <begin position="6"/>
        <end position="26"/>
    </location>
</feature>
<evidence type="ECO:0000256" key="10">
    <source>
        <dbReference type="SAM" id="Phobius"/>
    </source>
</evidence>
<dbReference type="AlphaFoldDB" id="A0A381VGF8"/>
<evidence type="ECO:0000256" key="3">
    <source>
        <dbReference type="ARBA" id="ARBA00022679"/>
    </source>
</evidence>
<accession>A0A381VGF8</accession>
<dbReference type="GO" id="GO:0043772">
    <property type="term" value="F:acyl-phosphate glycerol-3-phosphate acyltransferase activity"/>
    <property type="evidence" value="ECO:0007669"/>
    <property type="project" value="InterPro"/>
</dbReference>
<dbReference type="InterPro" id="IPR003811">
    <property type="entry name" value="G3P_acylTferase_PlsY"/>
</dbReference>
<keyword evidence="9" id="KW-1208">Phospholipid metabolism</keyword>
<keyword evidence="8" id="KW-0594">Phospholipid biosynthesis</keyword>
<keyword evidence="1" id="KW-1003">Cell membrane</keyword>
<dbReference type="SMART" id="SM01207">
    <property type="entry name" value="G3P_acyltransf"/>
    <property type="match status" value="1"/>
</dbReference>
<proteinExistence type="inferred from homology"/>
<evidence type="ECO:0000256" key="5">
    <source>
        <dbReference type="ARBA" id="ARBA00022989"/>
    </source>
</evidence>
<keyword evidence="3" id="KW-0808">Transferase</keyword>
<keyword evidence="4 10" id="KW-0812">Transmembrane</keyword>
<organism evidence="11">
    <name type="scientific">marine metagenome</name>
    <dbReference type="NCBI Taxonomy" id="408172"/>
    <lineage>
        <taxon>unclassified sequences</taxon>
        <taxon>metagenomes</taxon>
        <taxon>ecological metagenomes</taxon>
    </lineage>
</organism>
<evidence type="ECO:0000256" key="7">
    <source>
        <dbReference type="ARBA" id="ARBA00023136"/>
    </source>
</evidence>
<feature type="transmembrane region" description="Helical" evidence="10">
    <location>
        <begin position="112"/>
        <end position="135"/>
    </location>
</feature>
<dbReference type="GO" id="GO:0008654">
    <property type="term" value="P:phospholipid biosynthetic process"/>
    <property type="evidence" value="ECO:0007669"/>
    <property type="project" value="UniProtKB-KW"/>
</dbReference>
<reference evidence="11" key="1">
    <citation type="submission" date="2018-05" db="EMBL/GenBank/DDBJ databases">
        <authorList>
            <person name="Lanie J.A."/>
            <person name="Ng W.-L."/>
            <person name="Kazmierczak K.M."/>
            <person name="Andrzejewski T.M."/>
            <person name="Davidsen T.M."/>
            <person name="Wayne K.J."/>
            <person name="Tettelin H."/>
            <person name="Glass J.I."/>
            <person name="Rusch D."/>
            <person name="Podicherti R."/>
            <person name="Tsui H.-C.T."/>
            <person name="Winkler M.E."/>
        </authorList>
    </citation>
    <scope>NUCLEOTIDE SEQUENCE</scope>
</reference>
<dbReference type="PANTHER" id="PTHR30309">
    <property type="entry name" value="INNER MEMBRANE PROTEIN YGIH"/>
    <property type="match status" value="1"/>
</dbReference>
<keyword evidence="5 10" id="KW-1133">Transmembrane helix</keyword>
<gene>
    <name evidence="11" type="ORF">METZ01_LOCUS91712</name>
</gene>
<dbReference type="PANTHER" id="PTHR30309:SF0">
    <property type="entry name" value="GLYCEROL-3-PHOSPHATE ACYLTRANSFERASE-RELATED"/>
    <property type="match status" value="1"/>
</dbReference>
<sequence>MDTSSHIIVMLVVGYLLGSVPFARLFTMRSGVNLFEVGTGNPGAANVFRKIDKRIGAAVFLADGLKGALPVLIAHLMDAPQDLWIIAGSAAIVGHWYPIFNRFKGGAGLATGAGVVTGLMPLAGITGIIAGMLVIARFKSSAHGALTGLIVILLLAMPFGYQWPAMVAALILSTALFAKASIQGWKPGRKD</sequence>
<evidence type="ECO:0000256" key="6">
    <source>
        <dbReference type="ARBA" id="ARBA00023098"/>
    </source>
</evidence>
<evidence type="ECO:0000256" key="8">
    <source>
        <dbReference type="ARBA" id="ARBA00023209"/>
    </source>
</evidence>
<evidence type="ECO:0000256" key="1">
    <source>
        <dbReference type="ARBA" id="ARBA00022475"/>
    </source>
</evidence>
<evidence type="ECO:0000256" key="9">
    <source>
        <dbReference type="ARBA" id="ARBA00023264"/>
    </source>
</evidence>
<dbReference type="HAMAP" id="MF_01043">
    <property type="entry name" value="PlsY"/>
    <property type="match status" value="1"/>
</dbReference>
<keyword evidence="6" id="KW-0443">Lipid metabolism</keyword>
<dbReference type="GO" id="GO:0005886">
    <property type="term" value="C:plasma membrane"/>
    <property type="evidence" value="ECO:0007669"/>
    <property type="project" value="InterPro"/>
</dbReference>
<protein>
    <submittedName>
        <fullName evidence="11">Uncharacterized protein</fullName>
    </submittedName>
</protein>
<keyword evidence="7 10" id="KW-0472">Membrane</keyword>
<evidence type="ECO:0000256" key="4">
    <source>
        <dbReference type="ARBA" id="ARBA00022692"/>
    </source>
</evidence>
<name>A0A381VGF8_9ZZZZ</name>
<evidence type="ECO:0000256" key="2">
    <source>
        <dbReference type="ARBA" id="ARBA00022516"/>
    </source>
</evidence>
<keyword evidence="2" id="KW-0444">Lipid biosynthesis</keyword>